<dbReference type="EMBL" id="JH598638">
    <property type="status" value="NOT_ANNOTATED_CDS"/>
    <property type="molecule type" value="Genomic_DNA"/>
</dbReference>
<name>M4BRH4_HYAAE</name>
<evidence type="ECO:0000313" key="1">
    <source>
        <dbReference type="EnsemblProtists" id="HpaP809014"/>
    </source>
</evidence>
<accession>M4BRH4</accession>
<dbReference type="AlphaFoldDB" id="M4BRH4"/>
<dbReference type="InParanoid" id="M4BRH4"/>
<evidence type="ECO:0000313" key="2">
    <source>
        <dbReference type="Proteomes" id="UP000011713"/>
    </source>
</evidence>
<dbReference type="Proteomes" id="UP000011713">
    <property type="component" value="Unassembled WGS sequence"/>
</dbReference>
<sequence>MVSLSLDVELVFECAISRVSRECAKVDPSECAQGDGPVAFDFGRVHPDSERGSWKWRRRVWTWSSKQLTIRDLFSVENCDEEQKRRKYSSGDGAFEEDQVEVCLLRITACQRRPALEMNEDRYRSV</sequence>
<proteinExistence type="predicted"/>
<dbReference type="VEuPathDB" id="FungiDB:HpaG809014"/>
<organism evidence="1 2">
    <name type="scientific">Hyaloperonospora arabidopsidis (strain Emoy2)</name>
    <name type="common">Downy mildew agent</name>
    <name type="synonym">Peronospora arabidopsidis</name>
    <dbReference type="NCBI Taxonomy" id="559515"/>
    <lineage>
        <taxon>Eukaryota</taxon>
        <taxon>Sar</taxon>
        <taxon>Stramenopiles</taxon>
        <taxon>Oomycota</taxon>
        <taxon>Peronosporomycetes</taxon>
        <taxon>Peronosporales</taxon>
        <taxon>Peronosporaceae</taxon>
        <taxon>Hyaloperonospora</taxon>
    </lineage>
</organism>
<dbReference type="HOGENOM" id="CLU_1985884_0_0_1"/>
<reference evidence="1" key="2">
    <citation type="submission" date="2015-06" db="UniProtKB">
        <authorList>
            <consortium name="EnsemblProtists"/>
        </authorList>
    </citation>
    <scope>IDENTIFICATION</scope>
    <source>
        <strain evidence="1">Emoy2</strain>
    </source>
</reference>
<protein>
    <submittedName>
        <fullName evidence="1">Uncharacterized protein</fullName>
    </submittedName>
</protein>
<dbReference type="EnsemblProtists" id="HpaT809014">
    <property type="protein sequence ID" value="HpaP809014"/>
    <property type="gene ID" value="HpaG809014"/>
</dbReference>
<reference evidence="2" key="1">
    <citation type="journal article" date="2010" name="Science">
        <title>Signatures of adaptation to obligate biotrophy in the Hyaloperonospora arabidopsidis genome.</title>
        <authorList>
            <person name="Baxter L."/>
            <person name="Tripathy S."/>
            <person name="Ishaque N."/>
            <person name="Boot N."/>
            <person name="Cabral A."/>
            <person name="Kemen E."/>
            <person name="Thines M."/>
            <person name="Ah-Fong A."/>
            <person name="Anderson R."/>
            <person name="Badejoko W."/>
            <person name="Bittner-Eddy P."/>
            <person name="Boore J.L."/>
            <person name="Chibucos M.C."/>
            <person name="Coates M."/>
            <person name="Dehal P."/>
            <person name="Delehaunty K."/>
            <person name="Dong S."/>
            <person name="Downton P."/>
            <person name="Dumas B."/>
            <person name="Fabro G."/>
            <person name="Fronick C."/>
            <person name="Fuerstenberg S.I."/>
            <person name="Fulton L."/>
            <person name="Gaulin E."/>
            <person name="Govers F."/>
            <person name="Hughes L."/>
            <person name="Humphray S."/>
            <person name="Jiang R.H."/>
            <person name="Judelson H."/>
            <person name="Kamoun S."/>
            <person name="Kyung K."/>
            <person name="Meijer H."/>
            <person name="Minx P."/>
            <person name="Morris P."/>
            <person name="Nelson J."/>
            <person name="Phuntumart V."/>
            <person name="Qutob D."/>
            <person name="Rehmany A."/>
            <person name="Rougon-Cardoso A."/>
            <person name="Ryden P."/>
            <person name="Torto-Alalibo T."/>
            <person name="Studholme D."/>
            <person name="Wang Y."/>
            <person name="Win J."/>
            <person name="Wood J."/>
            <person name="Clifton S.W."/>
            <person name="Rogers J."/>
            <person name="Van den Ackerveken G."/>
            <person name="Jones J.D."/>
            <person name="McDowell J.M."/>
            <person name="Beynon J."/>
            <person name="Tyler B.M."/>
        </authorList>
    </citation>
    <scope>NUCLEOTIDE SEQUENCE [LARGE SCALE GENOMIC DNA]</scope>
    <source>
        <strain evidence="2">Emoy2</strain>
    </source>
</reference>
<keyword evidence="2" id="KW-1185">Reference proteome</keyword>